<keyword evidence="1" id="KW-0732">Signal</keyword>
<evidence type="ECO:0000256" key="1">
    <source>
        <dbReference type="SAM" id="SignalP"/>
    </source>
</evidence>
<organism evidence="2 3">
    <name type="scientific">Delftia lacustris</name>
    <dbReference type="NCBI Taxonomy" id="558537"/>
    <lineage>
        <taxon>Bacteria</taxon>
        <taxon>Pseudomonadati</taxon>
        <taxon>Pseudomonadota</taxon>
        <taxon>Betaproteobacteria</taxon>
        <taxon>Burkholderiales</taxon>
        <taxon>Comamonadaceae</taxon>
        <taxon>Delftia</taxon>
    </lineage>
</organism>
<dbReference type="EMBL" id="FNPE01000012">
    <property type="protein sequence ID" value="SDZ12811.1"/>
    <property type="molecule type" value="Genomic_DNA"/>
</dbReference>
<evidence type="ECO:0000313" key="2">
    <source>
        <dbReference type="EMBL" id="SDZ12811.1"/>
    </source>
</evidence>
<protein>
    <submittedName>
        <fullName evidence="2">Uncharacterized protein</fullName>
    </submittedName>
</protein>
<feature type="chain" id="PRO_5010165463" evidence="1">
    <location>
        <begin position="23"/>
        <end position="212"/>
    </location>
</feature>
<accession>A0A1H3QI59</accession>
<dbReference type="AlphaFoldDB" id="A0A1H3QI59"/>
<name>A0A1H3QI59_9BURK</name>
<evidence type="ECO:0000313" key="3">
    <source>
        <dbReference type="Proteomes" id="UP000183417"/>
    </source>
</evidence>
<reference evidence="2 3" key="1">
    <citation type="submission" date="2016-10" db="EMBL/GenBank/DDBJ databases">
        <authorList>
            <person name="de Groot N.N."/>
        </authorList>
    </citation>
    <scope>NUCLEOTIDE SEQUENCE [LARGE SCALE GENOMIC DNA]</scope>
    <source>
        <strain evidence="2 3">LMG 24775</strain>
    </source>
</reference>
<sequence>MKSLLVFFFVILSAIFPDTVLANEEVVQVKISTHFKGEVVKRSAVVGLGDSIKLTSSQEGMIVAIEYVIKNIQVNNLKKYSLSATLYSGVEGGETWLSKRDIFAVVEKSVPAFFRLDEASDEMQVEVTIADIQDEEGYLKNMPRKTCDLSLESPIVLKSQSASGTYGCCDIRCQSLNGTCCGVIMCCLRDPDSYPVWQNDIAHDCCCYPPQY</sequence>
<dbReference type="RefSeq" id="WP_143044609.1">
    <property type="nucleotide sequence ID" value="NZ_CP141274.1"/>
</dbReference>
<dbReference type="GeneID" id="94694617"/>
<feature type="signal peptide" evidence="1">
    <location>
        <begin position="1"/>
        <end position="22"/>
    </location>
</feature>
<proteinExistence type="predicted"/>
<dbReference type="Proteomes" id="UP000183417">
    <property type="component" value="Unassembled WGS sequence"/>
</dbReference>
<gene>
    <name evidence="2" type="ORF">SAMN05421547_112176</name>
</gene>